<evidence type="ECO:0000313" key="18">
    <source>
        <dbReference type="EMBL" id="KRM97217.1"/>
    </source>
</evidence>
<feature type="active site" description="Proton acceptor" evidence="13">
    <location>
        <position position="63"/>
    </location>
</feature>
<dbReference type="InterPro" id="IPR001967">
    <property type="entry name" value="Peptidase_S11_N"/>
</dbReference>
<proteinExistence type="inferred from homology"/>
<dbReference type="InterPro" id="IPR037167">
    <property type="entry name" value="Peptidase_S11_C_sf"/>
</dbReference>
<keyword evidence="6" id="KW-0645">Protease</keyword>
<keyword evidence="19" id="KW-1185">Reference proteome</keyword>
<accession>A0A0R2CZI8</accession>
<dbReference type="SUPFAM" id="SSF56601">
    <property type="entry name" value="beta-lactamase/transpeptidase-like"/>
    <property type="match status" value="1"/>
</dbReference>
<dbReference type="SUPFAM" id="SSF69189">
    <property type="entry name" value="Penicillin-binding protein associated domain"/>
    <property type="match status" value="1"/>
</dbReference>
<evidence type="ECO:0000256" key="15">
    <source>
        <dbReference type="RuleBase" id="RU004016"/>
    </source>
</evidence>
<protein>
    <recommendedName>
        <fullName evidence="4">serine-type D-Ala-D-Ala carboxypeptidase</fullName>
        <ecNumber evidence="4">3.4.16.4</ecNumber>
    </recommendedName>
</protein>
<dbReference type="Pfam" id="PF07943">
    <property type="entry name" value="PBP5_C"/>
    <property type="match status" value="1"/>
</dbReference>
<evidence type="ECO:0000256" key="4">
    <source>
        <dbReference type="ARBA" id="ARBA00012448"/>
    </source>
</evidence>
<dbReference type="PATRIC" id="fig|1423796.3.peg.1693"/>
<evidence type="ECO:0000256" key="16">
    <source>
        <dbReference type="SAM" id="SignalP"/>
    </source>
</evidence>
<keyword evidence="5 18" id="KW-0121">Carboxypeptidase</keyword>
<dbReference type="EC" id="3.4.16.4" evidence="4"/>
<keyword evidence="8" id="KW-0378">Hydrolase</keyword>
<dbReference type="UniPathway" id="UPA00219"/>
<evidence type="ECO:0000256" key="11">
    <source>
        <dbReference type="ARBA" id="ARBA00023316"/>
    </source>
</evidence>
<evidence type="ECO:0000256" key="13">
    <source>
        <dbReference type="PIRSR" id="PIRSR618044-1"/>
    </source>
</evidence>
<dbReference type="AlphaFoldDB" id="A0A0R2CZI8"/>
<dbReference type="InterPro" id="IPR012338">
    <property type="entry name" value="Beta-lactam/transpept-like"/>
</dbReference>
<comment type="function">
    <text evidence="1">Removes C-terminal D-alanyl residues from sugar-peptide cell wall precursors.</text>
</comment>
<comment type="catalytic activity">
    <reaction evidence="12">
        <text>Preferential cleavage: (Ac)2-L-Lys-D-Ala-|-D-Ala. Also transpeptidation of peptidyl-alanyl moieties that are N-acyl substituents of D-alanine.</text>
        <dbReference type="EC" id="3.4.16.4"/>
    </reaction>
</comment>
<evidence type="ECO:0000256" key="3">
    <source>
        <dbReference type="ARBA" id="ARBA00007164"/>
    </source>
</evidence>
<evidence type="ECO:0000256" key="10">
    <source>
        <dbReference type="ARBA" id="ARBA00022984"/>
    </source>
</evidence>
<comment type="caution">
    <text evidence="18">The sequence shown here is derived from an EMBL/GenBank/DDBJ whole genome shotgun (WGS) entry which is preliminary data.</text>
</comment>
<dbReference type="RefSeq" id="WP_057874206.1">
    <property type="nucleotide sequence ID" value="NZ_AYYI01000044.1"/>
</dbReference>
<comment type="similarity">
    <text evidence="3 15">Belongs to the peptidase S11 family.</text>
</comment>
<dbReference type="Pfam" id="PF00768">
    <property type="entry name" value="Peptidase_S11"/>
    <property type="match status" value="1"/>
</dbReference>
<keyword evidence="11" id="KW-0961">Cell wall biogenesis/degradation</keyword>
<dbReference type="SMART" id="SM00936">
    <property type="entry name" value="PBP5_C"/>
    <property type="match status" value="1"/>
</dbReference>
<dbReference type="GO" id="GO:0071555">
    <property type="term" value="P:cell wall organization"/>
    <property type="evidence" value="ECO:0007669"/>
    <property type="project" value="UniProtKB-KW"/>
</dbReference>
<feature type="chain" id="PRO_5006415905" description="serine-type D-Ala-D-Ala carboxypeptidase" evidence="16">
    <location>
        <begin position="28"/>
        <end position="420"/>
    </location>
</feature>
<dbReference type="Gene3D" id="2.60.410.10">
    <property type="entry name" value="D-Ala-D-Ala carboxypeptidase, C-terminal domain"/>
    <property type="match status" value="1"/>
</dbReference>
<dbReference type="GO" id="GO:0009252">
    <property type="term" value="P:peptidoglycan biosynthetic process"/>
    <property type="evidence" value="ECO:0007669"/>
    <property type="project" value="UniProtKB-UniPathway"/>
</dbReference>
<feature type="active site" evidence="13">
    <location>
        <position position="124"/>
    </location>
</feature>
<dbReference type="GO" id="GO:0008360">
    <property type="term" value="P:regulation of cell shape"/>
    <property type="evidence" value="ECO:0007669"/>
    <property type="project" value="UniProtKB-KW"/>
</dbReference>
<dbReference type="Proteomes" id="UP000051638">
    <property type="component" value="Unassembled WGS sequence"/>
</dbReference>
<feature type="domain" description="Peptidase S11 D-Ala-D-Ala carboxypeptidase A C-terminal" evidence="17">
    <location>
        <begin position="307"/>
        <end position="405"/>
    </location>
</feature>
<sequence>MFKKIVIQLTLIISLVFGTLGQVPALAADTIDAKAGLVVDAQSGQILFDQASDKVLPIGSMTKLLTVYMTLKAVKQGKINWDTQVPVTNLAYELTKDTELTNVPLKKDGHYTVRDLYHAALIQSANSAAMLLGDAFAGSQTAAVDQMRQQLKSWGIKHAEIVNTSGLNNSYLDGQIYPGSKENDENKLSAQDMAIVAQHLLKAFPNVLKTTKKSSLPFASGTSTATTLKTWNFMLPGEAAADAKLPVDGLKTGTTELAGACFTGTVKKHGRRIISVVMHANQGDTDEKARFTETAKMMNQVYERQNYHQVAKGSLPGKRDQLAVKYGTQRRVKVGLAKAVGVWLPKAQTGPKLNYHLYANASLAAPVKAGTKVGYAKLKLPDTVHYLPGQQPKKTTIKTQAAVTKLSGFDLFKAQLSSLF</sequence>
<keyword evidence="9" id="KW-0133">Cell shape</keyword>
<evidence type="ECO:0000256" key="12">
    <source>
        <dbReference type="ARBA" id="ARBA00034000"/>
    </source>
</evidence>
<dbReference type="Gene3D" id="3.40.710.10">
    <property type="entry name" value="DD-peptidase/beta-lactamase superfamily"/>
    <property type="match status" value="1"/>
</dbReference>
<evidence type="ECO:0000256" key="8">
    <source>
        <dbReference type="ARBA" id="ARBA00022801"/>
    </source>
</evidence>
<dbReference type="OrthoDB" id="9791132at2"/>
<dbReference type="STRING" id="1423796.FC24_GL001665"/>
<evidence type="ECO:0000256" key="9">
    <source>
        <dbReference type="ARBA" id="ARBA00022960"/>
    </source>
</evidence>
<reference evidence="18 19" key="1">
    <citation type="journal article" date="2015" name="Genome Announc.">
        <title>Expanding the biotechnology potential of lactobacilli through comparative genomics of 213 strains and associated genera.</title>
        <authorList>
            <person name="Sun Z."/>
            <person name="Harris H.M."/>
            <person name="McCann A."/>
            <person name="Guo C."/>
            <person name="Argimon S."/>
            <person name="Zhang W."/>
            <person name="Yang X."/>
            <person name="Jeffery I.B."/>
            <person name="Cooney J.C."/>
            <person name="Kagawa T.F."/>
            <person name="Liu W."/>
            <person name="Song Y."/>
            <person name="Salvetti E."/>
            <person name="Wrobel A."/>
            <person name="Rasinkangas P."/>
            <person name="Parkhill J."/>
            <person name="Rea M.C."/>
            <person name="O'Sullivan O."/>
            <person name="Ritari J."/>
            <person name="Douillard F.P."/>
            <person name="Paul Ross R."/>
            <person name="Yang R."/>
            <person name="Briner A.E."/>
            <person name="Felis G.E."/>
            <person name="de Vos W.M."/>
            <person name="Barrangou R."/>
            <person name="Klaenhammer T.R."/>
            <person name="Caufield P.W."/>
            <person name="Cui Y."/>
            <person name="Zhang H."/>
            <person name="O'Toole P.W."/>
        </authorList>
    </citation>
    <scope>NUCLEOTIDE SEQUENCE [LARGE SCALE GENOMIC DNA]</scope>
    <source>
        <strain evidence="18 19">DSM 20253</strain>
    </source>
</reference>
<comment type="pathway">
    <text evidence="2">Cell wall biogenesis; peptidoglycan biosynthesis.</text>
</comment>
<keyword evidence="10" id="KW-0573">Peptidoglycan synthesis</keyword>
<evidence type="ECO:0000259" key="17">
    <source>
        <dbReference type="SMART" id="SM00936"/>
    </source>
</evidence>
<keyword evidence="7 16" id="KW-0732">Signal</keyword>
<dbReference type="GO" id="GO:0009002">
    <property type="term" value="F:serine-type D-Ala-D-Ala carboxypeptidase activity"/>
    <property type="evidence" value="ECO:0007669"/>
    <property type="project" value="UniProtKB-EC"/>
</dbReference>
<evidence type="ECO:0000313" key="19">
    <source>
        <dbReference type="Proteomes" id="UP000051638"/>
    </source>
</evidence>
<evidence type="ECO:0000256" key="7">
    <source>
        <dbReference type="ARBA" id="ARBA00022729"/>
    </source>
</evidence>
<feature type="binding site" evidence="14">
    <location>
        <position position="251"/>
    </location>
    <ligand>
        <name>substrate</name>
    </ligand>
</feature>
<dbReference type="PRINTS" id="PR00725">
    <property type="entry name" value="DADACBPTASE1"/>
</dbReference>
<dbReference type="InterPro" id="IPR015956">
    <property type="entry name" value="Peniciliin-bd_prot_C_sf"/>
</dbReference>
<dbReference type="PANTHER" id="PTHR21581">
    <property type="entry name" value="D-ALANYL-D-ALANINE CARBOXYPEPTIDASE"/>
    <property type="match status" value="1"/>
</dbReference>
<dbReference type="GO" id="GO:0006508">
    <property type="term" value="P:proteolysis"/>
    <property type="evidence" value="ECO:0007669"/>
    <property type="project" value="UniProtKB-KW"/>
</dbReference>
<evidence type="ECO:0000256" key="6">
    <source>
        <dbReference type="ARBA" id="ARBA00022670"/>
    </source>
</evidence>
<evidence type="ECO:0000256" key="14">
    <source>
        <dbReference type="PIRSR" id="PIRSR618044-2"/>
    </source>
</evidence>
<name>A0A0R2CZI8_9LACO</name>
<dbReference type="PANTHER" id="PTHR21581:SF11">
    <property type="entry name" value="D-ALANYL-D-ALANINE CARBOXYPEPTIDASE DACA"/>
    <property type="match status" value="1"/>
</dbReference>
<feature type="signal peptide" evidence="16">
    <location>
        <begin position="1"/>
        <end position="27"/>
    </location>
</feature>
<feature type="active site" description="Acyl-ester intermediate" evidence="13">
    <location>
        <position position="60"/>
    </location>
</feature>
<evidence type="ECO:0000256" key="2">
    <source>
        <dbReference type="ARBA" id="ARBA00004752"/>
    </source>
</evidence>
<evidence type="ECO:0000256" key="5">
    <source>
        <dbReference type="ARBA" id="ARBA00022645"/>
    </source>
</evidence>
<dbReference type="EMBL" id="AYYI01000044">
    <property type="protein sequence ID" value="KRM97217.1"/>
    <property type="molecule type" value="Genomic_DNA"/>
</dbReference>
<evidence type="ECO:0000256" key="1">
    <source>
        <dbReference type="ARBA" id="ARBA00003217"/>
    </source>
</evidence>
<dbReference type="InterPro" id="IPR018044">
    <property type="entry name" value="Peptidase_S11"/>
</dbReference>
<gene>
    <name evidence="18" type="ORF">FC24_GL001665</name>
</gene>
<organism evidence="18 19">
    <name type="scientific">Loigolactobacillus rennini DSM 20253</name>
    <dbReference type="NCBI Taxonomy" id="1423796"/>
    <lineage>
        <taxon>Bacteria</taxon>
        <taxon>Bacillati</taxon>
        <taxon>Bacillota</taxon>
        <taxon>Bacilli</taxon>
        <taxon>Lactobacillales</taxon>
        <taxon>Lactobacillaceae</taxon>
        <taxon>Loigolactobacillus</taxon>
    </lineage>
</organism>
<dbReference type="InterPro" id="IPR012907">
    <property type="entry name" value="Peptidase_S11_C"/>
</dbReference>